<feature type="domain" description="Cysteine-rich" evidence="1">
    <location>
        <begin position="3"/>
        <end position="82"/>
    </location>
</feature>
<sequence>MRVDVFIPCFIDQFYPDTAWSFVKVLEKAGCEVKYSPEQTCCGQPAFNSGYWNEARTVARKFIQDFDEAEIVVAPSASCTGFVRNYYHKLFAEDEVNLEKSKALKKRIFEFSDFMINHLQISEVGAVFNHKVTFHDSCAGLREYGIRSEPRQLLEKVKGLDLVEMENLETCCGFGGTFAAKFHHISSAMTEQKVENALKTGAEYIVSTEASCLMNMDAYIRKQNLPIKTIHLVDVLATGW</sequence>
<gene>
    <name evidence="2" type="ORF">D1614_22680</name>
</gene>
<proteinExistence type="predicted"/>
<evidence type="ECO:0000259" key="1">
    <source>
        <dbReference type="Pfam" id="PF02754"/>
    </source>
</evidence>
<feature type="domain" description="Cysteine-rich" evidence="1">
    <location>
        <begin position="132"/>
        <end position="217"/>
    </location>
</feature>
<dbReference type="GO" id="GO:0005829">
    <property type="term" value="C:cytosol"/>
    <property type="evidence" value="ECO:0007669"/>
    <property type="project" value="TreeGrafter"/>
</dbReference>
<reference evidence="2 3" key="1">
    <citation type="submission" date="2018-08" db="EMBL/GenBank/DDBJ databases">
        <title>Pallidiluteibacterium maritimus gen. nov., sp. nov., isolated from coastal sediment.</title>
        <authorList>
            <person name="Zhou L.Y."/>
        </authorList>
    </citation>
    <scope>NUCLEOTIDE SEQUENCE [LARGE SCALE GENOMIC DNA]</scope>
    <source>
        <strain evidence="2 3">XSD2</strain>
    </source>
</reference>
<dbReference type="Proteomes" id="UP000265926">
    <property type="component" value="Unassembled WGS sequence"/>
</dbReference>
<organism evidence="2 3">
    <name type="scientific">Maribellus luteus</name>
    <dbReference type="NCBI Taxonomy" id="2305463"/>
    <lineage>
        <taxon>Bacteria</taxon>
        <taxon>Pseudomonadati</taxon>
        <taxon>Bacteroidota</taxon>
        <taxon>Bacteroidia</taxon>
        <taxon>Marinilabiliales</taxon>
        <taxon>Prolixibacteraceae</taxon>
        <taxon>Maribellus</taxon>
    </lineage>
</organism>
<protein>
    <submittedName>
        <fullName evidence="2">(Fe-S)-binding protein</fullName>
    </submittedName>
</protein>
<accession>A0A399SU60</accession>
<dbReference type="AlphaFoldDB" id="A0A399SU60"/>
<dbReference type="Pfam" id="PF02754">
    <property type="entry name" value="CCG"/>
    <property type="match status" value="2"/>
</dbReference>
<dbReference type="OrthoDB" id="9770306at2"/>
<dbReference type="RefSeq" id="WP_119440294.1">
    <property type="nucleotide sequence ID" value="NZ_QWGR01000024.1"/>
</dbReference>
<name>A0A399SU60_9BACT</name>
<dbReference type="PANTHER" id="PTHR30296">
    <property type="entry name" value="UNCHARACTERIZED PROTEIN YKGE"/>
    <property type="match status" value="1"/>
</dbReference>
<dbReference type="EMBL" id="QWGR01000024">
    <property type="protein sequence ID" value="RIJ45485.1"/>
    <property type="molecule type" value="Genomic_DNA"/>
</dbReference>
<dbReference type="PANTHER" id="PTHR30296:SF0">
    <property type="entry name" value="LACTATE UTILIZATION PROTEIN A"/>
    <property type="match status" value="1"/>
</dbReference>
<comment type="caution">
    <text evidence="2">The sequence shown here is derived from an EMBL/GenBank/DDBJ whole genome shotgun (WGS) entry which is preliminary data.</text>
</comment>
<evidence type="ECO:0000313" key="3">
    <source>
        <dbReference type="Proteomes" id="UP000265926"/>
    </source>
</evidence>
<dbReference type="InterPro" id="IPR004017">
    <property type="entry name" value="Cys_rich_dom"/>
</dbReference>
<evidence type="ECO:0000313" key="2">
    <source>
        <dbReference type="EMBL" id="RIJ45485.1"/>
    </source>
</evidence>
<keyword evidence="3" id="KW-1185">Reference proteome</keyword>
<dbReference type="GO" id="GO:0016491">
    <property type="term" value="F:oxidoreductase activity"/>
    <property type="evidence" value="ECO:0007669"/>
    <property type="project" value="UniProtKB-ARBA"/>
</dbReference>